<reference evidence="2 3" key="2">
    <citation type="journal article" date="2007" name="PLoS Biol.">
        <title>Principles of genome evolution in the Drosophila melanogaster species group.</title>
        <authorList>
            <person name="Ranz J.M."/>
            <person name="Maurin D."/>
            <person name="Chan Y.S."/>
            <person name="von Grotthuss M."/>
            <person name="Hillier L.W."/>
            <person name="Roote J."/>
            <person name="Ashburner M."/>
            <person name="Bergman C.M."/>
        </authorList>
    </citation>
    <scope>NUCLEOTIDE SEQUENCE [LARGE SCALE GENOMIC DNA]</scope>
    <source>
        <strain evidence="3">Tai18E2 / Tucson 14021-0261.01</strain>
    </source>
</reference>
<evidence type="ECO:0000313" key="2">
    <source>
        <dbReference type="EMBL" id="EDW90845.1"/>
    </source>
</evidence>
<proteinExistence type="predicted"/>
<accession>B4P5P8</accession>
<sequence>MQVFDNNMRRASRRASLRRGSISALPQKSHEIPWDIFERLFMPFLFCQAAAIITSHLFHVLDISSISTFAVFVWFALATVGAVLFYHFVKVSASGKGVLITGCEAPLAWYLAKKLDDLGFTVYAGFNTPIEESDEAKILKEETSGRMKLLHLDVTTEKTILEAARYVSQHLPHGAEGLWSVVHCAHWIALGELEWIPFAVLRKSLDLNLLGSARLTQIFLPLVRRAHGRVVFLTSGLNRVPSPVRGIQCATQAAVDCFAACLRQEMRTRGVDVSVVAAGEFAPGNGWLNETELRDQAKQMWNQLSSEQKKTYGEDYYEAAMTSVEKYSRQAADIQPTLRVLIDAVTRTFPMARYTPVTSSERLQIFLAEHLAPSLYESLYGEQKKFVY</sequence>
<dbReference type="GO" id="GO:0016491">
    <property type="term" value="F:oxidoreductase activity"/>
    <property type="evidence" value="ECO:0007669"/>
    <property type="project" value="UniProtKB-KW"/>
</dbReference>
<dbReference type="OrthoDB" id="2102561at2759"/>
<dbReference type="PANTHER" id="PTHR43313">
    <property type="entry name" value="SHORT-CHAIN DEHYDROGENASE/REDUCTASE FAMILY 9C"/>
    <property type="match status" value="1"/>
</dbReference>
<dbReference type="HOGENOM" id="CLU_010194_2_0_1"/>
<keyword evidence="1" id="KW-1133">Transmembrane helix</keyword>
<dbReference type="AlphaFoldDB" id="B4P5P8"/>
<dbReference type="Proteomes" id="UP000002282">
    <property type="component" value="Chromosome 2R"/>
</dbReference>
<keyword evidence="3" id="KW-1185">Reference proteome</keyword>
<keyword evidence="2" id="KW-0560">Oxidoreductase</keyword>
<dbReference type="SUPFAM" id="SSF51735">
    <property type="entry name" value="NAD(P)-binding Rossmann-fold domains"/>
    <property type="match status" value="1"/>
</dbReference>
<dbReference type="PhylomeDB" id="B4P5P8"/>
<dbReference type="OMA" id="CAHWVAL"/>
<keyword evidence="1" id="KW-0472">Membrane</keyword>
<organism evidence="2 3">
    <name type="scientific">Drosophila yakuba</name>
    <name type="common">Fruit fly</name>
    <dbReference type="NCBI Taxonomy" id="7245"/>
    <lineage>
        <taxon>Eukaryota</taxon>
        <taxon>Metazoa</taxon>
        <taxon>Ecdysozoa</taxon>
        <taxon>Arthropoda</taxon>
        <taxon>Hexapoda</taxon>
        <taxon>Insecta</taxon>
        <taxon>Pterygota</taxon>
        <taxon>Neoptera</taxon>
        <taxon>Endopterygota</taxon>
        <taxon>Diptera</taxon>
        <taxon>Brachycera</taxon>
        <taxon>Muscomorpha</taxon>
        <taxon>Ephydroidea</taxon>
        <taxon>Drosophilidae</taxon>
        <taxon>Drosophila</taxon>
        <taxon>Sophophora</taxon>
    </lineage>
</organism>
<gene>
    <name evidence="2" type="primary">Dyak\GE13478</name>
    <name evidence="2" type="synonym">dyak_GLEANR_13685</name>
    <name evidence="2" type="synonym">GE13478</name>
    <name evidence="2" type="ORF">Dyak_GE13478</name>
</gene>
<dbReference type="EMBL" id="CM000158">
    <property type="protein sequence ID" value="EDW90845.1"/>
    <property type="molecule type" value="Genomic_DNA"/>
</dbReference>
<keyword evidence="1" id="KW-0812">Transmembrane</keyword>
<dbReference type="Gene3D" id="3.40.50.720">
    <property type="entry name" value="NAD(P)-binding Rossmann-like Domain"/>
    <property type="match status" value="1"/>
</dbReference>
<dbReference type="InterPro" id="IPR036291">
    <property type="entry name" value="NAD(P)-bd_dom_sf"/>
</dbReference>
<dbReference type="FunFam" id="3.40.50.720:FF:000622">
    <property type="entry name" value="D-beta-hydroxybutyrate dehydrogenase, mitochondrial"/>
    <property type="match status" value="1"/>
</dbReference>
<dbReference type="eggNOG" id="KOG1610">
    <property type="taxonomic scope" value="Eukaryota"/>
</dbReference>
<feature type="transmembrane region" description="Helical" evidence="1">
    <location>
        <begin position="66"/>
        <end position="89"/>
    </location>
</feature>
<reference evidence="2 3" key="1">
    <citation type="journal article" date="2007" name="Nature">
        <title>Evolution of genes and genomes on the Drosophila phylogeny.</title>
        <authorList>
            <consortium name="Drosophila 12 Genomes Consortium"/>
            <person name="Clark A.G."/>
            <person name="Eisen M.B."/>
            <person name="Smith D.R."/>
            <person name="Bergman C.M."/>
            <person name="Oliver B."/>
            <person name="Markow T.A."/>
            <person name="Kaufman T.C."/>
            <person name="Kellis M."/>
            <person name="Gelbart W."/>
            <person name="Iyer V.N."/>
            <person name="Pollard D.A."/>
            <person name="Sackton T.B."/>
            <person name="Larracuente A.M."/>
            <person name="Singh N.D."/>
            <person name="Abad J.P."/>
            <person name="Abt D.N."/>
            <person name="Adryan B."/>
            <person name="Aguade M."/>
            <person name="Akashi H."/>
            <person name="Anderson W.W."/>
            <person name="Aquadro C.F."/>
            <person name="Ardell D.H."/>
            <person name="Arguello R."/>
            <person name="Artieri C.G."/>
            <person name="Barbash D.A."/>
            <person name="Barker D."/>
            <person name="Barsanti P."/>
            <person name="Batterham P."/>
            <person name="Batzoglou S."/>
            <person name="Begun D."/>
            <person name="Bhutkar A."/>
            <person name="Blanco E."/>
            <person name="Bosak S.A."/>
            <person name="Bradley R.K."/>
            <person name="Brand A.D."/>
            <person name="Brent M.R."/>
            <person name="Brooks A.N."/>
            <person name="Brown R.H."/>
            <person name="Butlin R.K."/>
            <person name="Caggese C."/>
            <person name="Calvi B.R."/>
            <person name="Bernardo de Carvalho A."/>
            <person name="Caspi A."/>
            <person name="Castrezana S."/>
            <person name="Celniker S.E."/>
            <person name="Chang J.L."/>
            <person name="Chapple C."/>
            <person name="Chatterji S."/>
            <person name="Chinwalla A."/>
            <person name="Civetta A."/>
            <person name="Clifton S.W."/>
            <person name="Comeron J.M."/>
            <person name="Costello J.C."/>
            <person name="Coyne J.A."/>
            <person name="Daub J."/>
            <person name="David R.G."/>
            <person name="Delcher A.L."/>
            <person name="Delehaunty K."/>
            <person name="Do C.B."/>
            <person name="Ebling H."/>
            <person name="Edwards K."/>
            <person name="Eickbush T."/>
            <person name="Evans J.D."/>
            <person name="Filipski A."/>
            <person name="Findeiss S."/>
            <person name="Freyhult E."/>
            <person name="Fulton L."/>
            <person name="Fulton R."/>
            <person name="Garcia A.C."/>
            <person name="Gardiner A."/>
            <person name="Garfield D.A."/>
            <person name="Garvin B.E."/>
            <person name="Gibson G."/>
            <person name="Gilbert D."/>
            <person name="Gnerre S."/>
            <person name="Godfrey J."/>
            <person name="Good R."/>
            <person name="Gotea V."/>
            <person name="Gravely B."/>
            <person name="Greenberg A.J."/>
            <person name="Griffiths-Jones S."/>
            <person name="Gross S."/>
            <person name="Guigo R."/>
            <person name="Gustafson E.A."/>
            <person name="Haerty W."/>
            <person name="Hahn M.W."/>
            <person name="Halligan D.L."/>
            <person name="Halpern A.L."/>
            <person name="Halter G.M."/>
            <person name="Han M.V."/>
            <person name="Heger A."/>
            <person name="Hillier L."/>
            <person name="Hinrichs A.S."/>
            <person name="Holmes I."/>
            <person name="Hoskins R.A."/>
            <person name="Hubisz M.J."/>
            <person name="Hultmark D."/>
            <person name="Huntley M.A."/>
            <person name="Jaffe D.B."/>
            <person name="Jagadeeshan S."/>
            <person name="Jeck W.R."/>
            <person name="Johnson J."/>
            <person name="Jones C.D."/>
            <person name="Jordan W.C."/>
            <person name="Karpen G.H."/>
            <person name="Kataoka E."/>
            <person name="Keightley P.D."/>
            <person name="Kheradpour P."/>
            <person name="Kirkness E.F."/>
            <person name="Koerich L.B."/>
            <person name="Kristiansen K."/>
            <person name="Kudrna D."/>
            <person name="Kulathinal R.J."/>
            <person name="Kumar S."/>
            <person name="Kwok R."/>
            <person name="Lander E."/>
            <person name="Langley C.H."/>
            <person name="Lapoint R."/>
            <person name="Lazzaro B.P."/>
            <person name="Lee S.J."/>
            <person name="Levesque L."/>
            <person name="Li R."/>
            <person name="Lin C.F."/>
            <person name="Lin M.F."/>
            <person name="Lindblad-Toh K."/>
            <person name="Llopart A."/>
            <person name="Long M."/>
            <person name="Low L."/>
            <person name="Lozovsky E."/>
            <person name="Lu J."/>
            <person name="Luo M."/>
            <person name="Machado C.A."/>
            <person name="Makalowski W."/>
            <person name="Marzo M."/>
            <person name="Matsuda M."/>
            <person name="Matzkin L."/>
            <person name="McAllister B."/>
            <person name="McBride C.S."/>
            <person name="McKernan B."/>
            <person name="McKernan K."/>
            <person name="Mendez-Lago M."/>
            <person name="Minx P."/>
            <person name="Mollenhauer M.U."/>
            <person name="Montooth K."/>
            <person name="Mount S.M."/>
            <person name="Mu X."/>
            <person name="Myers E."/>
            <person name="Negre B."/>
            <person name="Newfeld S."/>
            <person name="Nielsen R."/>
            <person name="Noor M.A."/>
            <person name="O'Grady P."/>
            <person name="Pachter L."/>
            <person name="Papaceit M."/>
            <person name="Parisi M.J."/>
            <person name="Parisi M."/>
            <person name="Parts L."/>
            <person name="Pedersen J.S."/>
            <person name="Pesole G."/>
            <person name="Phillippy A.M."/>
            <person name="Ponting C.P."/>
            <person name="Pop M."/>
            <person name="Porcelli D."/>
            <person name="Powell J.R."/>
            <person name="Prohaska S."/>
            <person name="Pruitt K."/>
            <person name="Puig M."/>
            <person name="Quesneville H."/>
            <person name="Ram K.R."/>
            <person name="Rand D."/>
            <person name="Rasmussen M.D."/>
            <person name="Reed L.K."/>
            <person name="Reenan R."/>
            <person name="Reily A."/>
            <person name="Remington K.A."/>
            <person name="Rieger T.T."/>
            <person name="Ritchie M.G."/>
            <person name="Robin C."/>
            <person name="Rogers Y.H."/>
            <person name="Rohde C."/>
            <person name="Rozas J."/>
            <person name="Rubenfield M.J."/>
            <person name="Ruiz A."/>
            <person name="Russo S."/>
            <person name="Salzberg S.L."/>
            <person name="Sanchez-Gracia A."/>
            <person name="Saranga D.J."/>
            <person name="Sato H."/>
            <person name="Schaeffer S.W."/>
            <person name="Schatz M.C."/>
            <person name="Schlenke T."/>
            <person name="Schwartz R."/>
            <person name="Segarra C."/>
            <person name="Singh R.S."/>
            <person name="Sirot L."/>
            <person name="Sirota M."/>
            <person name="Sisneros N.B."/>
            <person name="Smith C.D."/>
            <person name="Smith T.F."/>
            <person name="Spieth J."/>
            <person name="Stage D.E."/>
            <person name="Stark A."/>
            <person name="Stephan W."/>
            <person name="Strausberg R.L."/>
            <person name="Strempel S."/>
            <person name="Sturgill D."/>
            <person name="Sutton G."/>
            <person name="Sutton G.G."/>
            <person name="Tao W."/>
            <person name="Teichmann S."/>
            <person name="Tobari Y.N."/>
            <person name="Tomimura Y."/>
            <person name="Tsolas J.M."/>
            <person name="Valente V.L."/>
            <person name="Venter E."/>
            <person name="Venter J.C."/>
            <person name="Vicario S."/>
            <person name="Vieira F.G."/>
            <person name="Vilella A.J."/>
            <person name="Villasante A."/>
            <person name="Walenz B."/>
            <person name="Wang J."/>
            <person name="Wasserman M."/>
            <person name="Watts T."/>
            <person name="Wilson D."/>
            <person name="Wilson R.K."/>
            <person name="Wing R.A."/>
            <person name="Wolfner M.F."/>
            <person name="Wong A."/>
            <person name="Wong G.K."/>
            <person name="Wu C.I."/>
            <person name="Wu G."/>
            <person name="Yamamoto D."/>
            <person name="Yang H.P."/>
            <person name="Yang S.P."/>
            <person name="Yorke J.A."/>
            <person name="Yoshida K."/>
            <person name="Zdobnov E."/>
            <person name="Zhang P."/>
            <person name="Zhang Y."/>
            <person name="Zimin A.V."/>
            <person name="Baldwin J."/>
            <person name="Abdouelleil A."/>
            <person name="Abdulkadir J."/>
            <person name="Abebe A."/>
            <person name="Abera B."/>
            <person name="Abreu J."/>
            <person name="Acer S.C."/>
            <person name="Aftuck L."/>
            <person name="Alexander A."/>
            <person name="An P."/>
            <person name="Anderson E."/>
            <person name="Anderson S."/>
            <person name="Arachi H."/>
            <person name="Azer M."/>
            <person name="Bachantsang P."/>
            <person name="Barry A."/>
            <person name="Bayul T."/>
            <person name="Berlin A."/>
            <person name="Bessette D."/>
            <person name="Bloom T."/>
            <person name="Blye J."/>
            <person name="Boguslavskiy L."/>
            <person name="Bonnet C."/>
            <person name="Boukhgalter B."/>
            <person name="Bourzgui I."/>
            <person name="Brown A."/>
            <person name="Cahill P."/>
            <person name="Channer S."/>
            <person name="Cheshatsang Y."/>
            <person name="Chuda L."/>
            <person name="Citroen M."/>
            <person name="Collymore A."/>
            <person name="Cooke P."/>
            <person name="Costello M."/>
            <person name="D'Aco K."/>
            <person name="Daza R."/>
            <person name="De Haan G."/>
            <person name="DeGray S."/>
            <person name="DeMaso C."/>
            <person name="Dhargay N."/>
            <person name="Dooley K."/>
            <person name="Dooley E."/>
            <person name="Doricent M."/>
            <person name="Dorje P."/>
            <person name="Dorjee K."/>
            <person name="Dupes A."/>
            <person name="Elong R."/>
            <person name="Falk J."/>
            <person name="Farina A."/>
            <person name="Faro S."/>
            <person name="Ferguson D."/>
            <person name="Fisher S."/>
            <person name="Foley C.D."/>
            <person name="Franke A."/>
            <person name="Friedrich D."/>
            <person name="Gadbois L."/>
            <person name="Gearin G."/>
            <person name="Gearin C.R."/>
            <person name="Giannoukos G."/>
            <person name="Goode T."/>
            <person name="Graham J."/>
            <person name="Grandbois E."/>
            <person name="Grewal S."/>
            <person name="Gyaltsen K."/>
            <person name="Hafez N."/>
            <person name="Hagos B."/>
            <person name="Hall J."/>
            <person name="Henson C."/>
            <person name="Hollinger A."/>
            <person name="Honan T."/>
            <person name="Huard M.D."/>
            <person name="Hughes L."/>
            <person name="Hurhula B."/>
            <person name="Husby M.E."/>
            <person name="Kamat A."/>
            <person name="Kanga B."/>
            <person name="Kashin S."/>
            <person name="Khazanovich D."/>
            <person name="Kisner P."/>
            <person name="Lance K."/>
            <person name="Lara M."/>
            <person name="Lee W."/>
            <person name="Lennon N."/>
            <person name="Letendre F."/>
            <person name="LeVine R."/>
            <person name="Lipovsky A."/>
            <person name="Liu X."/>
            <person name="Liu J."/>
            <person name="Liu S."/>
            <person name="Lokyitsang T."/>
            <person name="Lokyitsang Y."/>
            <person name="Lubonja R."/>
            <person name="Lui A."/>
            <person name="MacDonald P."/>
            <person name="Magnisalis V."/>
            <person name="Maru K."/>
            <person name="Matthews C."/>
            <person name="McCusker W."/>
            <person name="McDonough S."/>
            <person name="Mehta T."/>
            <person name="Meldrim J."/>
            <person name="Meneus L."/>
            <person name="Mihai O."/>
            <person name="Mihalev A."/>
            <person name="Mihova T."/>
            <person name="Mittelman R."/>
            <person name="Mlenga V."/>
            <person name="Montmayeur A."/>
            <person name="Mulrain L."/>
            <person name="Navidi A."/>
            <person name="Naylor J."/>
            <person name="Negash T."/>
            <person name="Nguyen T."/>
            <person name="Nguyen N."/>
            <person name="Nicol R."/>
            <person name="Norbu C."/>
            <person name="Norbu N."/>
            <person name="Novod N."/>
            <person name="O'Neill B."/>
            <person name="Osman S."/>
            <person name="Markiewicz E."/>
            <person name="Oyono O.L."/>
            <person name="Patti C."/>
            <person name="Phunkhang P."/>
            <person name="Pierre F."/>
            <person name="Priest M."/>
            <person name="Raghuraman S."/>
            <person name="Rege F."/>
            <person name="Reyes R."/>
            <person name="Rise C."/>
            <person name="Rogov P."/>
            <person name="Ross K."/>
            <person name="Ryan E."/>
            <person name="Settipalli S."/>
            <person name="Shea T."/>
            <person name="Sherpa N."/>
            <person name="Shi L."/>
            <person name="Shih D."/>
            <person name="Sparrow T."/>
            <person name="Spaulding J."/>
            <person name="Stalker J."/>
            <person name="Stange-Thomann N."/>
            <person name="Stavropoulos S."/>
            <person name="Stone C."/>
            <person name="Strader C."/>
            <person name="Tesfaye S."/>
            <person name="Thomson T."/>
            <person name="Thoulutsang Y."/>
            <person name="Thoulutsang D."/>
            <person name="Topham K."/>
            <person name="Topping I."/>
            <person name="Tsamla T."/>
            <person name="Vassiliev H."/>
            <person name="Vo A."/>
            <person name="Wangchuk T."/>
            <person name="Wangdi T."/>
            <person name="Weiand M."/>
            <person name="Wilkinson J."/>
            <person name="Wilson A."/>
            <person name="Yadav S."/>
            <person name="Young G."/>
            <person name="Yu Q."/>
            <person name="Zembek L."/>
            <person name="Zhong D."/>
            <person name="Zimmer A."/>
            <person name="Zwirko Z."/>
            <person name="Jaffe D.B."/>
            <person name="Alvarez P."/>
            <person name="Brockman W."/>
            <person name="Butler J."/>
            <person name="Chin C."/>
            <person name="Gnerre S."/>
            <person name="Grabherr M."/>
            <person name="Kleber M."/>
            <person name="Mauceli E."/>
            <person name="MacCallum I."/>
        </authorList>
    </citation>
    <scope>NUCLEOTIDE SEQUENCE [LARGE SCALE GENOMIC DNA]</scope>
    <source>
        <strain evidence="3">Tai18E2 / Tucson 14021-0261.01</strain>
    </source>
</reference>
<evidence type="ECO:0000256" key="1">
    <source>
        <dbReference type="SAM" id="Phobius"/>
    </source>
</evidence>
<dbReference type="KEGG" id="dya:Dyak_GE13478"/>
<dbReference type="Pfam" id="PF00106">
    <property type="entry name" value="adh_short"/>
    <property type="match status" value="1"/>
</dbReference>
<protein>
    <submittedName>
        <fullName evidence="2">Uncharacterized protein</fullName>
    </submittedName>
</protein>
<dbReference type="GO" id="GO:0008202">
    <property type="term" value="P:steroid metabolic process"/>
    <property type="evidence" value="ECO:0007669"/>
    <property type="project" value="TreeGrafter"/>
</dbReference>
<name>B4P5P8_DROYA</name>
<dbReference type="PANTHER" id="PTHR43313:SF50">
    <property type="entry name" value="GH26015P"/>
    <property type="match status" value="1"/>
</dbReference>
<evidence type="ECO:0000313" key="3">
    <source>
        <dbReference type="Proteomes" id="UP000002282"/>
    </source>
</evidence>
<dbReference type="InterPro" id="IPR002347">
    <property type="entry name" value="SDR_fam"/>
</dbReference>